<keyword evidence="3" id="KW-1185">Reference proteome</keyword>
<proteinExistence type="predicted"/>
<protein>
    <submittedName>
        <fullName evidence="2">Uncharacterized protein</fullName>
    </submittedName>
</protein>
<evidence type="ECO:0000313" key="3">
    <source>
        <dbReference type="Proteomes" id="UP000179807"/>
    </source>
</evidence>
<reference evidence="2" key="1">
    <citation type="submission" date="2016-10" db="EMBL/GenBank/DDBJ databases">
        <authorList>
            <person name="Benchimol M."/>
            <person name="Almeida L.G."/>
            <person name="Vasconcelos A.T."/>
            <person name="Perreira-Neves A."/>
            <person name="Rosa I.A."/>
            <person name="Tasca T."/>
            <person name="Bogo M.R."/>
            <person name="de Souza W."/>
        </authorList>
    </citation>
    <scope>NUCLEOTIDE SEQUENCE [LARGE SCALE GENOMIC DNA]</scope>
    <source>
        <strain evidence="2">K</strain>
    </source>
</reference>
<evidence type="ECO:0000256" key="1">
    <source>
        <dbReference type="SAM" id="MobiDB-lite"/>
    </source>
</evidence>
<feature type="region of interest" description="Disordered" evidence="1">
    <location>
        <begin position="115"/>
        <end position="283"/>
    </location>
</feature>
<accession>A0A1J4KTK7</accession>
<dbReference type="VEuPathDB" id="TrichDB:TRFO_15006"/>
<dbReference type="EMBL" id="MLAK01000344">
    <property type="protein sequence ID" value="OHT14595.1"/>
    <property type="molecule type" value="Genomic_DNA"/>
</dbReference>
<dbReference type="GeneID" id="94832850"/>
<feature type="compositionally biased region" description="Basic and acidic residues" evidence="1">
    <location>
        <begin position="133"/>
        <end position="147"/>
    </location>
</feature>
<dbReference type="RefSeq" id="XP_068367731.1">
    <property type="nucleotide sequence ID" value="XM_068498146.1"/>
</dbReference>
<feature type="compositionally biased region" description="Acidic residues" evidence="1">
    <location>
        <begin position="118"/>
        <end position="129"/>
    </location>
</feature>
<feature type="compositionally biased region" description="Basic and acidic residues" evidence="1">
    <location>
        <begin position="210"/>
        <end position="224"/>
    </location>
</feature>
<evidence type="ECO:0000313" key="2">
    <source>
        <dbReference type="EMBL" id="OHT14595.1"/>
    </source>
</evidence>
<dbReference type="AlphaFoldDB" id="A0A1J4KTK7"/>
<sequence length="283" mass="31082">MSPKAITIKPNVDENTAAVISVIPGEQLSDRQDVMESDASISHKSYDPESQPRSHLQISNIEDSFVFEENKETNYVDTSNQTEETDQSFSMMSASAIGTHILGDPLSPIAERNVQQIQEEENSEVDAAEVDALVEKPELMQQEKPEQDEALPEVEQGEEHVSQPCQEQEEEGIAESASEHGSSAVDAAESATDINEPASEEAEQLSDDLQNDKVEKPVERKVEINRPTPIDTPSFRGSRRSSPRAAPLIVAKLSPTKPRKKQPIKASSPSRSPSPKKAQKSEE</sequence>
<dbReference type="Proteomes" id="UP000179807">
    <property type="component" value="Unassembled WGS sequence"/>
</dbReference>
<name>A0A1J4KTK7_9EUKA</name>
<comment type="caution">
    <text evidence="2">The sequence shown here is derived from an EMBL/GenBank/DDBJ whole genome shotgun (WGS) entry which is preliminary data.</text>
</comment>
<feature type="compositionally biased region" description="Low complexity" evidence="1">
    <location>
        <begin position="264"/>
        <end position="276"/>
    </location>
</feature>
<gene>
    <name evidence="2" type="ORF">TRFO_15006</name>
</gene>
<organism evidence="2 3">
    <name type="scientific">Tritrichomonas foetus</name>
    <dbReference type="NCBI Taxonomy" id="1144522"/>
    <lineage>
        <taxon>Eukaryota</taxon>
        <taxon>Metamonada</taxon>
        <taxon>Parabasalia</taxon>
        <taxon>Tritrichomonadida</taxon>
        <taxon>Tritrichomonadidae</taxon>
        <taxon>Tritrichomonas</taxon>
    </lineage>
</organism>
<feature type="region of interest" description="Disordered" evidence="1">
    <location>
        <begin position="29"/>
        <end position="54"/>
    </location>
</feature>